<name>A0A5B8V556_9BACT</name>
<accession>A0A5B8V556</accession>
<dbReference type="AlphaFoldDB" id="A0A5B8V556"/>
<proteinExistence type="predicted"/>
<gene>
    <name evidence="1" type="ORF">FRZ67_04095</name>
</gene>
<organism evidence="1 2">
    <name type="scientific">Panacibacter ginsenosidivorans</name>
    <dbReference type="NCBI Taxonomy" id="1813871"/>
    <lineage>
        <taxon>Bacteria</taxon>
        <taxon>Pseudomonadati</taxon>
        <taxon>Bacteroidota</taxon>
        <taxon>Chitinophagia</taxon>
        <taxon>Chitinophagales</taxon>
        <taxon>Chitinophagaceae</taxon>
        <taxon>Panacibacter</taxon>
    </lineage>
</organism>
<evidence type="ECO:0008006" key="3">
    <source>
        <dbReference type="Google" id="ProtNLM"/>
    </source>
</evidence>
<reference evidence="1 2" key="1">
    <citation type="journal article" date="2016" name="Int. J. Syst. Evol. Microbiol.">
        <title>Panacibacter ginsenosidivorans gen. nov., sp. nov., with ginsenoside converting activity isolated from soil of a ginseng field.</title>
        <authorList>
            <person name="Siddiqi M.Z."/>
            <person name="Muhammad Shafi S."/>
            <person name="Choi K.D."/>
            <person name="Im W.T."/>
        </authorList>
    </citation>
    <scope>NUCLEOTIDE SEQUENCE [LARGE SCALE GENOMIC DNA]</scope>
    <source>
        <strain evidence="1 2">Gsoil1550</strain>
    </source>
</reference>
<sequence>MVEVFKTNVQASEQADELISLLQQAFPGNKINFDLDDCDKVLRIEGRNFVSCNVVTVLKERGFMCNVLE</sequence>
<dbReference type="KEGG" id="pgin:FRZ67_04095"/>
<dbReference type="EMBL" id="CP042435">
    <property type="protein sequence ID" value="QEC66514.1"/>
    <property type="molecule type" value="Genomic_DNA"/>
</dbReference>
<dbReference type="RefSeq" id="WP_147188314.1">
    <property type="nucleotide sequence ID" value="NZ_CP042435.1"/>
</dbReference>
<dbReference type="OrthoDB" id="1036397at2"/>
<protein>
    <recommendedName>
        <fullName evidence="3">HMA domain-containing protein</fullName>
    </recommendedName>
</protein>
<evidence type="ECO:0000313" key="2">
    <source>
        <dbReference type="Proteomes" id="UP000321533"/>
    </source>
</evidence>
<keyword evidence="2" id="KW-1185">Reference proteome</keyword>
<dbReference type="Proteomes" id="UP000321533">
    <property type="component" value="Chromosome"/>
</dbReference>
<evidence type="ECO:0000313" key="1">
    <source>
        <dbReference type="EMBL" id="QEC66514.1"/>
    </source>
</evidence>